<sequence>MKHLLPVILILSGIVVQSCVDCGPQAELSARIRFNELYELDSIYALNAVSQEPITRQLTDGTPRQVDELPISLLSDTTTYIFRSGQRIDTLSIYYQRIFRYKGGCGFVTDAGEPATGRHYYSTFSKTEIDYNTYVRPGQQPWFGSNPGSGISIYILP</sequence>
<dbReference type="Proteomes" id="UP000198748">
    <property type="component" value="Unassembled WGS sequence"/>
</dbReference>
<protein>
    <recommendedName>
        <fullName evidence="3">Lipoprotein</fullName>
    </recommendedName>
</protein>
<dbReference type="OrthoDB" id="956973at2"/>
<reference evidence="2" key="1">
    <citation type="submission" date="2016-10" db="EMBL/GenBank/DDBJ databases">
        <authorList>
            <person name="Varghese N."/>
            <person name="Submissions S."/>
        </authorList>
    </citation>
    <scope>NUCLEOTIDE SEQUENCE [LARGE SCALE GENOMIC DNA]</scope>
    <source>
        <strain evidence="2">DSM 25329</strain>
    </source>
</reference>
<organism evidence="1 2">
    <name type="scientific">Dyadobacter soli</name>
    <dbReference type="NCBI Taxonomy" id="659014"/>
    <lineage>
        <taxon>Bacteria</taxon>
        <taxon>Pseudomonadati</taxon>
        <taxon>Bacteroidota</taxon>
        <taxon>Cytophagia</taxon>
        <taxon>Cytophagales</taxon>
        <taxon>Spirosomataceae</taxon>
        <taxon>Dyadobacter</taxon>
    </lineage>
</organism>
<dbReference type="AlphaFoldDB" id="A0A1G7ZHS7"/>
<dbReference type="RefSeq" id="WP_143016990.1">
    <property type="nucleotide sequence ID" value="NZ_FNAN01000028.1"/>
</dbReference>
<name>A0A1G7ZHS7_9BACT</name>
<proteinExistence type="predicted"/>
<keyword evidence="2" id="KW-1185">Reference proteome</keyword>
<evidence type="ECO:0008006" key="3">
    <source>
        <dbReference type="Google" id="ProtNLM"/>
    </source>
</evidence>
<gene>
    <name evidence="1" type="ORF">SAMN04487996_12833</name>
</gene>
<dbReference type="PROSITE" id="PS51257">
    <property type="entry name" value="PROKAR_LIPOPROTEIN"/>
    <property type="match status" value="1"/>
</dbReference>
<dbReference type="STRING" id="659014.SAMN04487996_12833"/>
<accession>A0A1G7ZHS7</accession>
<evidence type="ECO:0000313" key="2">
    <source>
        <dbReference type="Proteomes" id="UP000198748"/>
    </source>
</evidence>
<evidence type="ECO:0000313" key="1">
    <source>
        <dbReference type="EMBL" id="SDH08165.1"/>
    </source>
</evidence>
<dbReference type="EMBL" id="FNAN01000028">
    <property type="protein sequence ID" value="SDH08165.1"/>
    <property type="molecule type" value="Genomic_DNA"/>
</dbReference>